<dbReference type="GO" id="GO:0030234">
    <property type="term" value="F:enzyme regulator activity"/>
    <property type="evidence" value="ECO:0007669"/>
    <property type="project" value="TreeGrafter"/>
</dbReference>
<sequence length="632" mass="70170">MRPKYKPPLLCALLPGLLFFSGCAATNPTDAENMAMQERLPEHEVLVTQPLIRNDQPGQMVELYQHPSTPSSLEQNQQRLQSVESLIQAGDGNSAKQGADAINPAELSPEQHTQLRLLYAQIQLSFGEAEQAIESLAQIQPQQLNRDNQVKYFQSQAFAYSLTGNLLDSAKSRIELHPLITSPAELEKNQASILETLRLLPDTALQTNQTDVLAGWMSLTIILKNINQPDFDTQISQWRATFPTHPADLSFLDRPQDSPKNAPQAKAIALLLPGSGTFAQAGKAIRAGFMAAYNHADNATKPTLRFYDSEQSSPQTLYTQAVAEGVQLIIGPLAKEQIQSLADTVTFNIPVLALNHIPGLQKNRLYQFSLSPLDDTDQITHKAWEDGHQRALMLVPENAPGKRIANYLTEDWQDQGGTVLETQTYNPKETDFSAPIQKLLNLDESEQRYNKILALIPGVKYTPRRRQDADAILLSAYSAEARSINPQLQFYQAGDLPVYAMPTVYTGQVNASLDTDLNKITFCDTPWLFNKAYQGELNMDALKETWKQFPSAYLRLIAMGIDAYNLATRLDNLETDAYPGATGNLSLTADQRIKRQLICAKFMDGQPEISGFSTENTGAMPEPKTPINHAVY</sequence>
<organism evidence="10 11">
    <name type="scientific">Methylobacter tundripaludum</name>
    <dbReference type="NCBI Taxonomy" id="173365"/>
    <lineage>
        <taxon>Bacteria</taxon>
        <taxon>Pseudomonadati</taxon>
        <taxon>Pseudomonadota</taxon>
        <taxon>Gammaproteobacteria</taxon>
        <taxon>Methylococcales</taxon>
        <taxon>Methylococcaceae</taxon>
        <taxon>Methylobacter</taxon>
    </lineage>
</organism>
<name>A0A2S6HJ01_9GAMM</name>
<keyword evidence="2" id="KW-0133">Cell shape</keyword>
<keyword evidence="4" id="KW-0472">Membrane</keyword>
<dbReference type="Proteomes" id="UP000240010">
    <property type="component" value="Unassembled WGS sequence"/>
</dbReference>
<evidence type="ECO:0000256" key="2">
    <source>
        <dbReference type="ARBA" id="ARBA00022960"/>
    </source>
</evidence>
<dbReference type="InterPro" id="IPR011990">
    <property type="entry name" value="TPR-like_helical_dom_sf"/>
</dbReference>
<evidence type="ECO:0008006" key="12">
    <source>
        <dbReference type="Google" id="ProtNLM"/>
    </source>
</evidence>
<dbReference type="Gene3D" id="1.25.40.10">
    <property type="entry name" value="Tetratricopeptide repeat domain"/>
    <property type="match status" value="1"/>
</dbReference>
<dbReference type="Pfam" id="PF04348">
    <property type="entry name" value="LppC"/>
    <property type="match status" value="1"/>
</dbReference>
<keyword evidence="5" id="KW-0564">Palmitate</keyword>
<evidence type="ECO:0000256" key="3">
    <source>
        <dbReference type="ARBA" id="ARBA00022984"/>
    </source>
</evidence>
<comment type="caution">
    <text evidence="10">The sequence shown here is derived from an EMBL/GenBank/DDBJ whole genome shotgun (WGS) entry which is preliminary data.</text>
</comment>
<dbReference type="GO" id="GO:0031241">
    <property type="term" value="C:periplasmic side of cell outer membrane"/>
    <property type="evidence" value="ECO:0007669"/>
    <property type="project" value="TreeGrafter"/>
</dbReference>
<dbReference type="GO" id="GO:0008360">
    <property type="term" value="P:regulation of cell shape"/>
    <property type="evidence" value="ECO:0007669"/>
    <property type="project" value="UniProtKB-KW"/>
</dbReference>
<evidence type="ECO:0000256" key="4">
    <source>
        <dbReference type="ARBA" id="ARBA00023136"/>
    </source>
</evidence>
<dbReference type="EMBL" id="PTIZ01000002">
    <property type="protein sequence ID" value="PPK77373.1"/>
    <property type="molecule type" value="Genomic_DNA"/>
</dbReference>
<evidence type="ECO:0000256" key="8">
    <source>
        <dbReference type="SAM" id="MobiDB-lite"/>
    </source>
</evidence>
<dbReference type="CDD" id="cd06339">
    <property type="entry name" value="PBP1_YraM_LppC_lipoprotein-like"/>
    <property type="match status" value="1"/>
</dbReference>
<dbReference type="SUPFAM" id="SSF53822">
    <property type="entry name" value="Periplasmic binding protein-like I"/>
    <property type="match status" value="1"/>
</dbReference>
<feature type="chain" id="PRO_5015752532" description="LppC family lipoprotein" evidence="9">
    <location>
        <begin position="25"/>
        <end position="632"/>
    </location>
</feature>
<evidence type="ECO:0000313" key="11">
    <source>
        <dbReference type="Proteomes" id="UP000240010"/>
    </source>
</evidence>
<proteinExistence type="predicted"/>
<dbReference type="PROSITE" id="PS51257">
    <property type="entry name" value="PROKAR_LIPOPROTEIN"/>
    <property type="match status" value="1"/>
</dbReference>
<dbReference type="AlphaFoldDB" id="A0A2S6HJ01"/>
<keyword evidence="1 9" id="KW-0732">Signal</keyword>
<feature type="signal peptide" evidence="9">
    <location>
        <begin position="1"/>
        <end position="24"/>
    </location>
</feature>
<dbReference type="Gene3D" id="1.25.40.650">
    <property type="match status" value="1"/>
</dbReference>
<reference evidence="10 11" key="1">
    <citation type="submission" date="2018-02" db="EMBL/GenBank/DDBJ databases">
        <title>Subsurface microbial communities from deep shales in Ohio and West Virginia, USA.</title>
        <authorList>
            <person name="Wrighton K."/>
        </authorList>
    </citation>
    <scope>NUCLEOTIDE SEQUENCE [LARGE SCALE GENOMIC DNA]</scope>
    <source>
        <strain evidence="10 11">OWC-DMM</strain>
    </source>
</reference>
<evidence type="ECO:0000256" key="1">
    <source>
        <dbReference type="ARBA" id="ARBA00022729"/>
    </source>
</evidence>
<feature type="region of interest" description="Disordered" evidence="8">
    <location>
        <begin position="611"/>
        <end position="632"/>
    </location>
</feature>
<accession>A0A2S6HJ01</accession>
<evidence type="ECO:0000256" key="9">
    <source>
        <dbReference type="SAM" id="SignalP"/>
    </source>
</evidence>
<dbReference type="InterPro" id="IPR028082">
    <property type="entry name" value="Peripla_BP_I"/>
</dbReference>
<keyword evidence="6" id="KW-0998">Cell outer membrane</keyword>
<dbReference type="InterPro" id="IPR007443">
    <property type="entry name" value="LpoA"/>
</dbReference>
<evidence type="ECO:0000256" key="5">
    <source>
        <dbReference type="ARBA" id="ARBA00023139"/>
    </source>
</evidence>
<protein>
    <recommendedName>
        <fullName evidence="12">LppC family lipoprotein</fullName>
    </recommendedName>
</protein>
<evidence type="ECO:0000313" key="10">
    <source>
        <dbReference type="EMBL" id="PPK77373.1"/>
    </source>
</evidence>
<keyword evidence="7" id="KW-0449">Lipoprotein</keyword>
<gene>
    <name evidence="10" type="ORF">B0F87_102486</name>
</gene>
<dbReference type="PANTHER" id="PTHR38038">
    <property type="entry name" value="PENICILLIN-BINDING PROTEIN ACTIVATOR LPOA"/>
    <property type="match status" value="1"/>
</dbReference>
<dbReference type="Gene3D" id="3.40.50.2300">
    <property type="match status" value="2"/>
</dbReference>
<dbReference type="PANTHER" id="PTHR38038:SF1">
    <property type="entry name" value="PENICILLIN-BINDING PROTEIN ACTIVATOR LPOA"/>
    <property type="match status" value="1"/>
</dbReference>
<evidence type="ECO:0000256" key="6">
    <source>
        <dbReference type="ARBA" id="ARBA00023237"/>
    </source>
</evidence>
<keyword evidence="3" id="KW-0573">Peptidoglycan synthesis</keyword>
<evidence type="ECO:0000256" key="7">
    <source>
        <dbReference type="ARBA" id="ARBA00023288"/>
    </source>
</evidence>
<dbReference type="GO" id="GO:0009252">
    <property type="term" value="P:peptidoglycan biosynthetic process"/>
    <property type="evidence" value="ECO:0007669"/>
    <property type="project" value="UniProtKB-KW"/>
</dbReference>